<sequence length="210" mass="23533">MAESLPEKPSVTKSSLYPEQVTRVIIPERLDSVNTQHLYLRRLDKHDAADLFEFRSRQEVADWLWPKVPHKVIAESEEAIAKKIFETPDGSGTVGRQFHFAIIQKDDPKQKVIGAVGINSLVPAPSVGYGIHPDYWGRGYAAEAVRAVIDSWWQLDRIDGEDAEEERLYAACNKANIGSLKVLLKNGFQIEEEVPIEGDTVAVLALKRPC</sequence>
<organism evidence="2 3">
    <name type="scientific">Penicillium oxalicum (strain 114-2 / CGMCC 5302)</name>
    <name type="common">Penicillium decumbens</name>
    <dbReference type="NCBI Taxonomy" id="933388"/>
    <lineage>
        <taxon>Eukaryota</taxon>
        <taxon>Fungi</taxon>
        <taxon>Dikarya</taxon>
        <taxon>Ascomycota</taxon>
        <taxon>Pezizomycotina</taxon>
        <taxon>Eurotiomycetes</taxon>
        <taxon>Eurotiomycetidae</taxon>
        <taxon>Eurotiales</taxon>
        <taxon>Aspergillaceae</taxon>
        <taxon>Penicillium</taxon>
    </lineage>
</organism>
<dbReference type="InterPro" id="IPR051531">
    <property type="entry name" value="N-acetyltransferase"/>
</dbReference>
<dbReference type="EMBL" id="KB644415">
    <property type="protein sequence ID" value="EPS33522.1"/>
    <property type="molecule type" value="Genomic_DNA"/>
</dbReference>
<keyword evidence="3" id="KW-1185">Reference proteome</keyword>
<dbReference type="PANTHER" id="PTHR43792">
    <property type="entry name" value="GNAT FAMILY, PUTATIVE (AFU_ORTHOLOGUE AFUA_3G00765)-RELATED-RELATED"/>
    <property type="match status" value="1"/>
</dbReference>
<protein>
    <recommendedName>
        <fullName evidence="1">N-acetyltransferase domain-containing protein</fullName>
    </recommendedName>
</protein>
<evidence type="ECO:0000313" key="2">
    <source>
        <dbReference type="EMBL" id="EPS33522.1"/>
    </source>
</evidence>
<evidence type="ECO:0000259" key="1">
    <source>
        <dbReference type="PROSITE" id="PS51186"/>
    </source>
</evidence>
<dbReference type="CDD" id="cd04301">
    <property type="entry name" value="NAT_SF"/>
    <property type="match status" value="1"/>
</dbReference>
<dbReference type="PANTHER" id="PTHR43792:SF1">
    <property type="entry name" value="N-ACETYLTRANSFERASE DOMAIN-CONTAINING PROTEIN"/>
    <property type="match status" value="1"/>
</dbReference>
<dbReference type="OrthoDB" id="4072826at2759"/>
<reference evidence="2 3" key="1">
    <citation type="journal article" date="2013" name="PLoS ONE">
        <title>Genomic and secretomic analyses reveal unique features of the lignocellulolytic enzyme system of Penicillium decumbens.</title>
        <authorList>
            <person name="Liu G."/>
            <person name="Zhang L."/>
            <person name="Wei X."/>
            <person name="Zou G."/>
            <person name="Qin Y."/>
            <person name="Ma L."/>
            <person name="Li J."/>
            <person name="Zheng H."/>
            <person name="Wang S."/>
            <person name="Wang C."/>
            <person name="Xun L."/>
            <person name="Zhao G.-P."/>
            <person name="Zhou Z."/>
            <person name="Qu Y."/>
        </authorList>
    </citation>
    <scope>NUCLEOTIDE SEQUENCE [LARGE SCALE GENOMIC DNA]</scope>
    <source>
        <strain evidence="3">114-2 / CGMCC 5302</strain>
    </source>
</reference>
<dbReference type="GO" id="GO:0016747">
    <property type="term" value="F:acyltransferase activity, transferring groups other than amino-acyl groups"/>
    <property type="evidence" value="ECO:0007669"/>
    <property type="project" value="InterPro"/>
</dbReference>
<evidence type="ECO:0000313" key="3">
    <source>
        <dbReference type="Proteomes" id="UP000019376"/>
    </source>
</evidence>
<dbReference type="PROSITE" id="PS51186">
    <property type="entry name" value="GNAT"/>
    <property type="match status" value="1"/>
</dbReference>
<dbReference type="PhylomeDB" id="S8BEM9"/>
<dbReference type="Pfam" id="PF13302">
    <property type="entry name" value="Acetyltransf_3"/>
    <property type="match status" value="1"/>
</dbReference>
<dbReference type="Proteomes" id="UP000019376">
    <property type="component" value="Unassembled WGS sequence"/>
</dbReference>
<dbReference type="eggNOG" id="ENOG502SQ7V">
    <property type="taxonomic scope" value="Eukaryota"/>
</dbReference>
<dbReference type="InterPro" id="IPR016181">
    <property type="entry name" value="Acyl_CoA_acyltransferase"/>
</dbReference>
<dbReference type="AlphaFoldDB" id="S8BEM9"/>
<dbReference type="SUPFAM" id="SSF55729">
    <property type="entry name" value="Acyl-CoA N-acyltransferases (Nat)"/>
    <property type="match status" value="1"/>
</dbReference>
<name>S8BEM9_PENO1</name>
<accession>S8BEM9</accession>
<gene>
    <name evidence="2" type="ORF">PDE_08484</name>
</gene>
<dbReference type="InterPro" id="IPR000182">
    <property type="entry name" value="GNAT_dom"/>
</dbReference>
<proteinExistence type="predicted"/>
<feature type="domain" description="N-acetyltransferase" evidence="1">
    <location>
        <begin position="38"/>
        <end position="209"/>
    </location>
</feature>
<dbReference type="Gene3D" id="3.40.630.30">
    <property type="match status" value="1"/>
</dbReference>
<dbReference type="HOGENOM" id="CLU_013985_24_2_1"/>